<keyword evidence="3" id="KW-1185">Reference proteome</keyword>
<sequence>MLADLDLGPGLGLDCDPAGLGDQLRAGGSDGGDGGCSLAEGAANVLWYSEERNASSPGPDSSASTDFGAACDRDGTGSESSGSSSSSSNSDDHGLPVQLVDMYLDVLGGDACTLLQLPVADSAAAGAGAAAADAEAPGRAAAATDGEDDAILAALAGCEPNLARAADDMYTPRWIRGIGKEKEGLCPVCFDNGALNWRRM</sequence>
<gene>
    <name evidence="2" type="ORF">H4R18_000100</name>
</gene>
<evidence type="ECO:0000256" key="1">
    <source>
        <dbReference type="SAM" id="MobiDB-lite"/>
    </source>
</evidence>
<accession>A0A9W8HPH0</accession>
<reference evidence="2" key="1">
    <citation type="submission" date="2022-07" db="EMBL/GenBank/DDBJ databases">
        <title>Phylogenomic reconstructions and comparative analyses of Kickxellomycotina fungi.</title>
        <authorList>
            <person name="Reynolds N.K."/>
            <person name="Stajich J.E."/>
            <person name="Barry K."/>
            <person name="Grigoriev I.V."/>
            <person name="Crous P."/>
            <person name="Smith M.E."/>
        </authorList>
    </citation>
    <scope>NUCLEOTIDE SEQUENCE</scope>
    <source>
        <strain evidence="2">NBRC 105414</strain>
    </source>
</reference>
<protein>
    <submittedName>
        <fullName evidence="2">Uncharacterized protein</fullName>
    </submittedName>
</protein>
<evidence type="ECO:0000313" key="3">
    <source>
        <dbReference type="Proteomes" id="UP001140217"/>
    </source>
</evidence>
<dbReference type="AlphaFoldDB" id="A0A9W8HPH0"/>
<comment type="caution">
    <text evidence="2">The sequence shown here is derived from an EMBL/GenBank/DDBJ whole genome shotgun (WGS) entry which is preliminary data.</text>
</comment>
<dbReference type="EMBL" id="JANBUL010000004">
    <property type="protein sequence ID" value="KAJ2786068.1"/>
    <property type="molecule type" value="Genomic_DNA"/>
</dbReference>
<dbReference type="OrthoDB" id="5595379at2759"/>
<feature type="non-terminal residue" evidence="2">
    <location>
        <position position="1"/>
    </location>
</feature>
<feature type="region of interest" description="Disordered" evidence="1">
    <location>
        <begin position="49"/>
        <end position="94"/>
    </location>
</feature>
<feature type="compositionally biased region" description="Polar residues" evidence="1">
    <location>
        <begin position="54"/>
        <end position="65"/>
    </location>
</feature>
<feature type="compositionally biased region" description="Low complexity" evidence="1">
    <location>
        <begin position="77"/>
        <end position="89"/>
    </location>
</feature>
<dbReference type="Proteomes" id="UP001140217">
    <property type="component" value="Unassembled WGS sequence"/>
</dbReference>
<evidence type="ECO:0000313" key="2">
    <source>
        <dbReference type="EMBL" id="KAJ2786068.1"/>
    </source>
</evidence>
<proteinExistence type="predicted"/>
<organism evidence="2 3">
    <name type="scientific">Coemansia javaensis</name>
    <dbReference type="NCBI Taxonomy" id="2761396"/>
    <lineage>
        <taxon>Eukaryota</taxon>
        <taxon>Fungi</taxon>
        <taxon>Fungi incertae sedis</taxon>
        <taxon>Zoopagomycota</taxon>
        <taxon>Kickxellomycotina</taxon>
        <taxon>Kickxellomycetes</taxon>
        <taxon>Kickxellales</taxon>
        <taxon>Kickxellaceae</taxon>
        <taxon>Coemansia</taxon>
    </lineage>
</organism>
<name>A0A9W8HPH0_9FUNG</name>